<dbReference type="Gene3D" id="3.40.50.720">
    <property type="entry name" value="NAD(P)-binding Rossmann-like Domain"/>
    <property type="match status" value="1"/>
</dbReference>
<dbReference type="GO" id="GO:0005737">
    <property type="term" value="C:cytoplasm"/>
    <property type="evidence" value="ECO:0007669"/>
    <property type="project" value="TreeGrafter"/>
</dbReference>
<evidence type="ECO:0000313" key="14">
    <source>
        <dbReference type="EMBL" id="SFN28126.1"/>
    </source>
</evidence>
<keyword evidence="9" id="KW-0472">Membrane</keyword>
<dbReference type="PANTHER" id="PTHR43078:SF6">
    <property type="entry name" value="UDP-GLUCURONIC ACID DECARBOXYLASE 1"/>
    <property type="match status" value="1"/>
</dbReference>
<proteinExistence type="predicted"/>
<keyword evidence="7" id="KW-0520">NAD</keyword>
<protein>
    <submittedName>
        <fullName evidence="14">dTDP-glucose 4,6-dehydratase</fullName>
    </submittedName>
</protein>
<dbReference type="FunFam" id="3.40.50.720:FF:000065">
    <property type="entry name" value="UDP-glucuronic acid decarboxylase 1"/>
    <property type="match status" value="1"/>
</dbReference>
<dbReference type="AlphaFoldDB" id="A0A1I4XR26"/>
<dbReference type="PANTHER" id="PTHR43078">
    <property type="entry name" value="UDP-GLUCURONIC ACID DECARBOXYLASE-RELATED"/>
    <property type="match status" value="1"/>
</dbReference>
<organism evidence="14 15">
    <name type="scientific">Pseudonocardia ammonioxydans</name>
    <dbReference type="NCBI Taxonomy" id="260086"/>
    <lineage>
        <taxon>Bacteria</taxon>
        <taxon>Bacillati</taxon>
        <taxon>Actinomycetota</taxon>
        <taxon>Actinomycetes</taxon>
        <taxon>Pseudonocardiales</taxon>
        <taxon>Pseudonocardiaceae</taxon>
        <taxon>Pseudonocardia</taxon>
    </lineage>
</organism>
<evidence type="ECO:0000256" key="10">
    <source>
        <dbReference type="ARBA" id="ARBA00023180"/>
    </source>
</evidence>
<comment type="subcellular location">
    <subcellularLocation>
        <location evidence="2">Golgi apparatus membrane</location>
        <topology evidence="2">Single-pass type II membrane protein</topology>
    </subcellularLocation>
    <subcellularLocation>
        <location evidence="12">Golgi apparatus</location>
        <location evidence="12">Golgi stack membrane</location>
    </subcellularLocation>
</comment>
<dbReference type="OrthoDB" id="9801785at2"/>
<keyword evidence="10" id="KW-0325">Glycoprotein</keyword>
<evidence type="ECO:0000256" key="12">
    <source>
        <dbReference type="ARBA" id="ARBA00037859"/>
    </source>
</evidence>
<dbReference type="EMBL" id="FOUY01000011">
    <property type="protein sequence ID" value="SFN28126.1"/>
    <property type="molecule type" value="Genomic_DNA"/>
</dbReference>
<accession>A0A1I4XR26</accession>
<dbReference type="UniPathway" id="UPA00796">
    <property type="reaction ID" value="UER00771"/>
</dbReference>
<keyword evidence="8" id="KW-0333">Golgi apparatus</keyword>
<gene>
    <name evidence="14" type="ORF">SAMN05216207_1011189</name>
</gene>
<reference evidence="14 15" key="1">
    <citation type="submission" date="2016-10" db="EMBL/GenBank/DDBJ databases">
        <authorList>
            <person name="de Groot N.N."/>
        </authorList>
    </citation>
    <scope>NUCLEOTIDE SEQUENCE [LARGE SCALE GENOMIC DNA]</scope>
    <source>
        <strain evidence="14 15">CGMCC 4.1877</strain>
    </source>
</reference>
<dbReference type="STRING" id="260086.SAMN05216207_1011189"/>
<dbReference type="Pfam" id="PF01370">
    <property type="entry name" value="Epimerase"/>
    <property type="match status" value="1"/>
</dbReference>
<evidence type="ECO:0000259" key="13">
    <source>
        <dbReference type="Pfam" id="PF01370"/>
    </source>
</evidence>
<evidence type="ECO:0000256" key="3">
    <source>
        <dbReference type="ARBA" id="ARBA00022692"/>
    </source>
</evidence>
<keyword evidence="3" id="KW-0812">Transmembrane</keyword>
<name>A0A1I4XR26_PSUAM</name>
<dbReference type="GO" id="GO:0033320">
    <property type="term" value="P:UDP-D-xylose biosynthetic process"/>
    <property type="evidence" value="ECO:0007669"/>
    <property type="project" value="UniProtKB-UniPathway"/>
</dbReference>
<dbReference type="InterPro" id="IPR036291">
    <property type="entry name" value="NAD(P)-bd_dom_sf"/>
</dbReference>
<keyword evidence="4" id="KW-0210">Decarboxylase</keyword>
<keyword evidence="15" id="KW-1185">Reference proteome</keyword>
<comment type="cofactor">
    <cofactor evidence="1">
        <name>NAD(+)</name>
        <dbReference type="ChEBI" id="CHEBI:57540"/>
    </cofactor>
</comment>
<dbReference type="GO" id="GO:0048040">
    <property type="term" value="F:UDP-glucuronate decarboxylase activity"/>
    <property type="evidence" value="ECO:0007669"/>
    <property type="project" value="TreeGrafter"/>
</dbReference>
<dbReference type="InterPro" id="IPR044516">
    <property type="entry name" value="UXS-like"/>
</dbReference>
<keyword evidence="11" id="KW-0456">Lyase</keyword>
<evidence type="ECO:0000256" key="4">
    <source>
        <dbReference type="ARBA" id="ARBA00022793"/>
    </source>
</evidence>
<evidence type="ECO:0000313" key="15">
    <source>
        <dbReference type="Proteomes" id="UP000199614"/>
    </source>
</evidence>
<evidence type="ECO:0000256" key="7">
    <source>
        <dbReference type="ARBA" id="ARBA00023027"/>
    </source>
</evidence>
<evidence type="ECO:0000256" key="6">
    <source>
        <dbReference type="ARBA" id="ARBA00022989"/>
    </source>
</evidence>
<dbReference type="Proteomes" id="UP000199614">
    <property type="component" value="Unassembled WGS sequence"/>
</dbReference>
<evidence type="ECO:0000256" key="8">
    <source>
        <dbReference type="ARBA" id="ARBA00023034"/>
    </source>
</evidence>
<evidence type="ECO:0000256" key="11">
    <source>
        <dbReference type="ARBA" id="ARBA00023239"/>
    </source>
</evidence>
<feature type="domain" description="NAD-dependent epimerase/dehydratase" evidence="13">
    <location>
        <begin position="10"/>
        <end position="252"/>
    </location>
</feature>
<evidence type="ECO:0000256" key="1">
    <source>
        <dbReference type="ARBA" id="ARBA00001911"/>
    </source>
</evidence>
<dbReference type="GO" id="GO:0042732">
    <property type="term" value="P:D-xylose metabolic process"/>
    <property type="evidence" value="ECO:0007669"/>
    <property type="project" value="InterPro"/>
</dbReference>
<dbReference type="RefSeq" id="WP_093342335.1">
    <property type="nucleotide sequence ID" value="NZ_FOUY01000011.1"/>
</dbReference>
<dbReference type="SUPFAM" id="SSF51735">
    <property type="entry name" value="NAD(P)-binding Rossmann-fold domains"/>
    <property type="match status" value="1"/>
</dbReference>
<evidence type="ECO:0000256" key="5">
    <source>
        <dbReference type="ARBA" id="ARBA00022968"/>
    </source>
</evidence>
<evidence type="ECO:0000256" key="2">
    <source>
        <dbReference type="ARBA" id="ARBA00004323"/>
    </source>
</evidence>
<dbReference type="InterPro" id="IPR001509">
    <property type="entry name" value="Epimerase_deHydtase"/>
</dbReference>
<keyword evidence="5" id="KW-0735">Signal-anchor</keyword>
<dbReference type="GO" id="GO:0070403">
    <property type="term" value="F:NAD+ binding"/>
    <property type="evidence" value="ECO:0007669"/>
    <property type="project" value="InterPro"/>
</dbReference>
<sequence>MTAHPFDRAIVTGGAGFVGSHLCEALLAAGTRVTCLDDLSSGRADHIDHLLGTPGFRFVRHDVTTPWPEPEPWPGDARPGRVLVAHLASAASPVDYHRRPLETLRAGAAGTEHALAAAHKLGGRFLLASTSEVYGDPQVHPQREDYHGDVDPVGPRSCYDEAKRYAEALTTAHRRVHGTDTTIARLFNTYGPRMRPGDGRMVPAFVSQALAGEPITVSGTGTQTRSLCHVDDTVRGLLTLAASGLPGPVNIGNPVERTVREVAELVRDLAGSASEIVAVPAAADDPRRRRPDIGLARHGLGWEPRIGLEDGLRRTLGWFAALQVGVDSAV</sequence>
<keyword evidence="6" id="KW-1133">Transmembrane helix</keyword>
<evidence type="ECO:0000256" key="9">
    <source>
        <dbReference type="ARBA" id="ARBA00023136"/>
    </source>
</evidence>